<dbReference type="PRINTS" id="PR00038">
    <property type="entry name" value="HTHLUXR"/>
</dbReference>
<dbReference type="PANTHER" id="PTHR44688">
    <property type="entry name" value="DNA-BINDING TRANSCRIPTIONAL ACTIVATOR DEVR_DOSR"/>
    <property type="match status" value="1"/>
</dbReference>
<dbReference type="GO" id="GO:0003677">
    <property type="term" value="F:DNA binding"/>
    <property type="evidence" value="ECO:0007669"/>
    <property type="project" value="UniProtKB-KW"/>
</dbReference>
<evidence type="ECO:0000256" key="1">
    <source>
        <dbReference type="ARBA" id="ARBA00023015"/>
    </source>
</evidence>
<dbReference type="InterPro" id="IPR011990">
    <property type="entry name" value="TPR-like_helical_dom_sf"/>
</dbReference>
<dbReference type="Gene3D" id="1.25.40.10">
    <property type="entry name" value="Tetratricopeptide repeat domain"/>
    <property type="match status" value="1"/>
</dbReference>
<dbReference type="Gene3D" id="1.10.10.10">
    <property type="entry name" value="Winged helix-like DNA-binding domain superfamily/Winged helix DNA-binding domain"/>
    <property type="match status" value="1"/>
</dbReference>
<evidence type="ECO:0000259" key="4">
    <source>
        <dbReference type="PROSITE" id="PS50043"/>
    </source>
</evidence>
<dbReference type="SUPFAM" id="SSF46894">
    <property type="entry name" value="C-terminal effector domain of the bipartite response regulators"/>
    <property type="match status" value="1"/>
</dbReference>
<dbReference type="CDD" id="cd06170">
    <property type="entry name" value="LuxR_C_like"/>
    <property type="match status" value="1"/>
</dbReference>
<evidence type="ECO:0000313" key="5">
    <source>
        <dbReference type="EMBL" id="SCF08967.1"/>
    </source>
</evidence>
<gene>
    <name evidence="5" type="ORF">GA0070558_1272</name>
</gene>
<organism evidence="5 6">
    <name type="scientific">Micromonospora haikouensis</name>
    <dbReference type="NCBI Taxonomy" id="686309"/>
    <lineage>
        <taxon>Bacteria</taxon>
        <taxon>Bacillati</taxon>
        <taxon>Actinomycetota</taxon>
        <taxon>Actinomycetes</taxon>
        <taxon>Micromonosporales</taxon>
        <taxon>Micromonosporaceae</taxon>
        <taxon>Micromonospora</taxon>
    </lineage>
</organism>
<feature type="domain" description="HTH luxR-type" evidence="4">
    <location>
        <begin position="365"/>
        <end position="430"/>
    </location>
</feature>
<dbReference type="PANTHER" id="PTHR44688:SF16">
    <property type="entry name" value="DNA-BINDING TRANSCRIPTIONAL ACTIVATOR DEVR_DOSR"/>
    <property type="match status" value="1"/>
</dbReference>
<dbReference type="PROSITE" id="PS50043">
    <property type="entry name" value="HTH_LUXR_2"/>
    <property type="match status" value="1"/>
</dbReference>
<evidence type="ECO:0000256" key="2">
    <source>
        <dbReference type="ARBA" id="ARBA00023125"/>
    </source>
</evidence>
<sequence length="432" mass="46227">MTLEAALHPEAPAGSCLRRLDSGAPHAIETLIIASAAAWCEGRLDRCLELARRAAVSGGHTPADRDWSRLATVWHATVLTRLGDLRHGSQMVARALAGDGTDPSERLLAAATLCRSEIALAHGDLDDAVTAARDGLELAERAAVRTLLPLGHIVLAQSALRQGDMGTLGTYANHLKDDALLGHTRFMPGRCSLTITQLLEARDGTASVAHLIESITTDDRLLLELLVAHPAAASWLVRAAQKLDARDLAAGVVFRAHGLAVCNPDFPLLYASALHSAGLFDDSVERLLAAEELHQDVWAKASAAEDAGMMLAAATGDRERAVAALSRAADAYLTVGASRDVFRVNSKLRELGARRRQVPRLTGRPTAGGSRLTDTEFAVAELVSQGLTNARVGRQLFISTHTVAFHLRKVFRKLGINSRVELASTWNQIVTH</sequence>
<dbReference type="AlphaFoldDB" id="A0A1C4XKI8"/>
<dbReference type="InterPro" id="IPR016032">
    <property type="entry name" value="Sig_transdc_resp-reg_C-effctor"/>
</dbReference>
<evidence type="ECO:0000313" key="6">
    <source>
        <dbReference type="Proteomes" id="UP000199375"/>
    </source>
</evidence>
<keyword evidence="2" id="KW-0238">DNA-binding</keyword>
<dbReference type="SUPFAM" id="SSF48452">
    <property type="entry name" value="TPR-like"/>
    <property type="match status" value="1"/>
</dbReference>
<dbReference type="EMBL" id="FMCW01000027">
    <property type="protein sequence ID" value="SCF08967.1"/>
    <property type="molecule type" value="Genomic_DNA"/>
</dbReference>
<keyword evidence="1" id="KW-0805">Transcription regulation</keyword>
<name>A0A1C4XKI8_9ACTN</name>
<reference evidence="5 6" key="1">
    <citation type="submission" date="2016-06" db="EMBL/GenBank/DDBJ databases">
        <authorList>
            <person name="Kjaerup R.B."/>
            <person name="Dalgaard T.S."/>
            <person name="Juul-Madsen H.R."/>
        </authorList>
    </citation>
    <scope>NUCLEOTIDE SEQUENCE [LARGE SCALE GENOMIC DNA]</scope>
    <source>
        <strain evidence="5 6">DSM 45626</strain>
    </source>
</reference>
<dbReference type="RefSeq" id="WP_141722310.1">
    <property type="nucleotide sequence ID" value="NZ_FMCW01000027.1"/>
</dbReference>
<dbReference type="SMART" id="SM00421">
    <property type="entry name" value="HTH_LUXR"/>
    <property type="match status" value="1"/>
</dbReference>
<dbReference type="InterPro" id="IPR036388">
    <property type="entry name" value="WH-like_DNA-bd_sf"/>
</dbReference>
<dbReference type="InterPro" id="IPR000792">
    <property type="entry name" value="Tscrpt_reg_LuxR_C"/>
</dbReference>
<accession>A0A1C4XKI8</accession>
<protein>
    <submittedName>
        <fullName evidence="5">Regulatory protein, luxR family</fullName>
    </submittedName>
</protein>
<proteinExistence type="predicted"/>
<dbReference type="Proteomes" id="UP000199375">
    <property type="component" value="Unassembled WGS sequence"/>
</dbReference>
<dbReference type="GO" id="GO:0006355">
    <property type="term" value="P:regulation of DNA-templated transcription"/>
    <property type="evidence" value="ECO:0007669"/>
    <property type="project" value="InterPro"/>
</dbReference>
<evidence type="ECO:0000256" key="3">
    <source>
        <dbReference type="ARBA" id="ARBA00023163"/>
    </source>
</evidence>
<keyword evidence="3" id="KW-0804">Transcription</keyword>
<dbReference type="Pfam" id="PF00196">
    <property type="entry name" value="GerE"/>
    <property type="match status" value="1"/>
</dbReference>